<organism evidence="1 2">
    <name type="scientific">Rhipicephalus sanguineus</name>
    <name type="common">Brown dog tick</name>
    <name type="synonym">Ixodes sanguineus</name>
    <dbReference type="NCBI Taxonomy" id="34632"/>
    <lineage>
        <taxon>Eukaryota</taxon>
        <taxon>Metazoa</taxon>
        <taxon>Ecdysozoa</taxon>
        <taxon>Arthropoda</taxon>
        <taxon>Chelicerata</taxon>
        <taxon>Arachnida</taxon>
        <taxon>Acari</taxon>
        <taxon>Parasitiformes</taxon>
        <taxon>Ixodida</taxon>
        <taxon>Ixodoidea</taxon>
        <taxon>Ixodidae</taxon>
        <taxon>Rhipicephalinae</taxon>
        <taxon>Rhipicephalus</taxon>
        <taxon>Rhipicephalus</taxon>
    </lineage>
</organism>
<name>A0A9D4T9H7_RHISA</name>
<sequence>MVRGSKDQGQFQNTVGTSIESFNDLLFKYLESTVINHNDNFYVQKAGICIGSRVAPVLSDLLVAQFDRDLEASGLPNVVKNFPLR</sequence>
<proteinExistence type="predicted"/>
<evidence type="ECO:0000313" key="2">
    <source>
        <dbReference type="Proteomes" id="UP000821837"/>
    </source>
</evidence>
<dbReference type="VEuPathDB" id="VectorBase:RSAN_038415"/>
<reference evidence="1" key="2">
    <citation type="submission" date="2021-09" db="EMBL/GenBank/DDBJ databases">
        <authorList>
            <person name="Jia N."/>
            <person name="Wang J."/>
            <person name="Shi W."/>
            <person name="Du L."/>
            <person name="Sun Y."/>
            <person name="Zhan W."/>
            <person name="Jiang J."/>
            <person name="Wang Q."/>
            <person name="Zhang B."/>
            <person name="Ji P."/>
            <person name="Sakyi L.B."/>
            <person name="Cui X."/>
            <person name="Yuan T."/>
            <person name="Jiang B."/>
            <person name="Yang W."/>
            <person name="Lam T.T.-Y."/>
            <person name="Chang Q."/>
            <person name="Ding S."/>
            <person name="Wang X."/>
            <person name="Zhu J."/>
            <person name="Ruan X."/>
            <person name="Zhao L."/>
            <person name="Wei J."/>
            <person name="Que T."/>
            <person name="Du C."/>
            <person name="Cheng J."/>
            <person name="Dai P."/>
            <person name="Han X."/>
            <person name="Huang E."/>
            <person name="Gao Y."/>
            <person name="Liu J."/>
            <person name="Shao H."/>
            <person name="Ye R."/>
            <person name="Li L."/>
            <person name="Wei W."/>
            <person name="Wang X."/>
            <person name="Wang C."/>
            <person name="Huo Q."/>
            <person name="Li W."/>
            <person name="Guo W."/>
            <person name="Chen H."/>
            <person name="Chen S."/>
            <person name="Zhou L."/>
            <person name="Zhou L."/>
            <person name="Ni X."/>
            <person name="Tian J."/>
            <person name="Zhou Y."/>
            <person name="Sheng Y."/>
            <person name="Liu T."/>
            <person name="Pan Y."/>
            <person name="Xia L."/>
            <person name="Li J."/>
            <person name="Zhao F."/>
            <person name="Cao W."/>
        </authorList>
    </citation>
    <scope>NUCLEOTIDE SEQUENCE</scope>
    <source>
        <strain evidence="1">Rsan-2018</strain>
        <tissue evidence="1">Larvae</tissue>
    </source>
</reference>
<keyword evidence="2" id="KW-1185">Reference proteome</keyword>
<accession>A0A9D4T9H7</accession>
<gene>
    <name evidence="1" type="ORF">HPB52_011275</name>
</gene>
<protein>
    <submittedName>
        <fullName evidence="1">Uncharacterized protein</fullName>
    </submittedName>
</protein>
<dbReference type="AlphaFoldDB" id="A0A9D4T9H7"/>
<reference evidence="1" key="1">
    <citation type="journal article" date="2020" name="Cell">
        <title>Large-Scale Comparative Analyses of Tick Genomes Elucidate Their Genetic Diversity and Vector Capacities.</title>
        <authorList>
            <consortium name="Tick Genome and Microbiome Consortium (TIGMIC)"/>
            <person name="Jia N."/>
            <person name="Wang J."/>
            <person name="Shi W."/>
            <person name="Du L."/>
            <person name="Sun Y."/>
            <person name="Zhan W."/>
            <person name="Jiang J.F."/>
            <person name="Wang Q."/>
            <person name="Zhang B."/>
            <person name="Ji P."/>
            <person name="Bell-Sakyi L."/>
            <person name="Cui X.M."/>
            <person name="Yuan T.T."/>
            <person name="Jiang B.G."/>
            <person name="Yang W.F."/>
            <person name="Lam T.T."/>
            <person name="Chang Q.C."/>
            <person name="Ding S.J."/>
            <person name="Wang X.J."/>
            <person name="Zhu J.G."/>
            <person name="Ruan X.D."/>
            <person name="Zhao L."/>
            <person name="Wei J.T."/>
            <person name="Ye R.Z."/>
            <person name="Que T.C."/>
            <person name="Du C.H."/>
            <person name="Zhou Y.H."/>
            <person name="Cheng J.X."/>
            <person name="Dai P.F."/>
            <person name="Guo W.B."/>
            <person name="Han X.H."/>
            <person name="Huang E.J."/>
            <person name="Li L.F."/>
            <person name="Wei W."/>
            <person name="Gao Y.C."/>
            <person name="Liu J.Z."/>
            <person name="Shao H.Z."/>
            <person name="Wang X."/>
            <person name="Wang C.C."/>
            <person name="Yang T.C."/>
            <person name="Huo Q.B."/>
            <person name="Li W."/>
            <person name="Chen H.Y."/>
            <person name="Chen S.E."/>
            <person name="Zhou L.G."/>
            <person name="Ni X.B."/>
            <person name="Tian J.H."/>
            <person name="Sheng Y."/>
            <person name="Liu T."/>
            <person name="Pan Y.S."/>
            <person name="Xia L.Y."/>
            <person name="Li J."/>
            <person name="Zhao F."/>
            <person name="Cao W.C."/>
        </authorList>
    </citation>
    <scope>NUCLEOTIDE SEQUENCE</scope>
    <source>
        <strain evidence="1">Rsan-2018</strain>
    </source>
</reference>
<dbReference type="EMBL" id="JABSTV010001245">
    <property type="protein sequence ID" value="KAH7983342.1"/>
    <property type="molecule type" value="Genomic_DNA"/>
</dbReference>
<evidence type="ECO:0000313" key="1">
    <source>
        <dbReference type="EMBL" id="KAH7983342.1"/>
    </source>
</evidence>
<comment type="caution">
    <text evidence="1">The sequence shown here is derived from an EMBL/GenBank/DDBJ whole genome shotgun (WGS) entry which is preliminary data.</text>
</comment>
<dbReference type="Proteomes" id="UP000821837">
    <property type="component" value="Chromosome 1"/>
</dbReference>